<dbReference type="Pfam" id="PF20684">
    <property type="entry name" value="Fung_rhodopsin"/>
    <property type="match status" value="1"/>
</dbReference>
<proteinExistence type="predicted"/>
<reference evidence="3 4" key="1">
    <citation type="submission" date="2014-06" db="EMBL/GenBank/DDBJ databases">
        <title>The Genome of the Aflatoxigenic Filamentous Fungus Aspergillus nomius.</title>
        <authorList>
            <person name="Moore M.G."/>
            <person name="Shannon B.M."/>
            <person name="Brian M.M."/>
        </authorList>
    </citation>
    <scope>NUCLEOTIDE SEQUENCE [LARGE SCALE GENOMIC DNA]</scope>
    <source>
        <strain evidence="3 4">NRRL 13137</strain>
    </source>
</reference>
<dbReference type="STRING" id="1509407.A0A0L1J5F9"/>
<feature type="domain" description="Rhodopsin" evidence="2">
    <location>
        <begin position="36"/>
        <end position="288"/>
    </location>
</feature>
<dbReference type="PANTHER" id="PTHR39614">
    <property type="entry name" value="INTEGRAL MEMBRANE PROTEIN"/>
    <property type="match status" value="1"/>
</dbReference>
<keyword evidence="1" id="KW-0472">Membrane</keyword>
<keyword evidence="1" id="KW-0812">Transmembrane</keyword>
<feature type="transmembrane region" description="Helical" evidence="1">
    <location>
        <begin position="147"/>
        <end position="170"/>
    </location>
</feature>
<dbReference type="OrthoDB" id="3918601at2759"/>
<evidence type="ECO:0000259" key="2">
    <source>
        <dbReference type="Pfam" id="PF20684"/>
    </source>
</evidence>
<feature type="transmembrane region" description="Helical" evidence="1">
    <location>
        <begin position="265"/>
        <end position="284"/>
    </location>
</feature>
<evidence type="ECO:0000256" key="1">
    <source>
        <dbReference type="SAM" id="Phobius"/>
    </source>
</evidence>
<protein>
    <recommendedName>
        <fullName evidence="2">Rhodopsin domain-containing protein</fullName>
    </recommendedName>
</protein>
<accession>A0A0L1J5F9</accession>
<keyword evidence="1" id="KW-1133">Transmembrane helix</keyword>
<gene>
    <name evidence="3" type="ORF">ANOM_005354</name>
</gene>
<feature type="transmembrane region" description="Helical" evidence="1">
    <location>
        <begin position="16"/>
        <end position="39"/>
    </location>
</feature>
<evidence type="ECO:0000313" key="3">
    <source>
        <dbReference type="EMBL" id="KNG86920.1"/>
    </source>
</evidence>
<dbReference type="GeneID" id="26807158"/>
<feature type="transmembrane region" description="Helical" evidence="1">
    <location>
        <begin position="190"/>
        <end position="215"/>
    </location>
</feature>
<name>A0A0L1J5F9_ASPN3</name>
<dbReference type="AlphaFoldDB" id="A0A0L1J5F9"/>
<feature type="transmembrane region" description="Helical" evidence="1">
    <location>
        <begin position="227"/>
        <end position="245"/>
    </location>
</feature>
<dbReference type="InterPro" id="IPR049326">
    <property type="entry name" value="Rhodopsin_dom_fungi"/>
</dbReference>
<evidence type="ECO:0000313" key="4">
    <source>
        <dbReference type="Proteomes" id="UP000037505"/>
    </source>
</evidence>
<dbReference type="RefSeq" id="XP_015407843.1">
    <property type="nucleotide sequence ID" value="XM_015550611.1"/>
</dbReference>
<dbReference type="EMBL" id="JNOM01000098">
    <property type="protein sequence ID" value="KNG86920.1"/>
    <property type="molecule type" value="Genomic_DNA"/>
</dbReference>
<dbReference type="PANTHER" id="PTHR39614:SF2">
    <property type="entry name" value="INTEGRAL MEMBRANE PROTEIN"/>
    <property type="match status" value="1"/>
</dbReference>
<organism evidence="3 4">
    <name type="scientific">Aspergillus nomiae NRRL (strain ATCC 15546 / NRRL 13137 / CBS 260.88 / M93)</name>
    <dbReference type="NCBI Taxonomy" id="1509407"/>
    <lineage>
        <taxon>Eukaryota</taxon>
        <taxon>Fungi</taxon>
        <taxon>Dikarya</taxon>
        <taxon>Ascomycota</taxon>
        <taxon>Pezizomycotina</taxon>
        <taxon>Eurotiomycetes</taxon>
        <taxon>Eurotiomycetidae</taxon>
        <taxon>Eurotiales</taxon>
        <taxon>Aspergillaceae</taxon>
        <taxon>Aspergillus</taxon>
        <taxon>Aspergillus subgen. Circumdati</taxon>
    </lineage>
</organism>
<dbReference type="Proteomes" id="UP000037505">
    <property type="component" value="Unassembled WGS sequence"/>
</dbReference>
<comment type="caution">
    <text evidence="3">The sequence shown here is derived from an EMBL/GenBank/DDBJ whole genome shotgun (WGS) entry which is preliminary data.</text>
</comment>
<keyword evidence="4" id="KW-1185">Reference proteome</keyword>
<sequence>MGEYAPYVISATDRSGLLVIVATLFMSWMVIVCLIRLYMRLEMNGPIRIDDLVVFSGGVSRSLLLQKLWAKFYDVSTWQAFGIAHVGTIMHGVSHGLGRSQNETSASDLKSAAQTLYAANILFLVGHGAAKASVGFLLHRLGREKGYLLACKATLVVTVLWMIASILAIALSCTAQYQWSSEEHCLGLGIAWKAVSTFDVIIEICLIVLSVVLVWGIQMRRKEKATVIFAFATRISIIVLIIIRQRYLNTSLFRPDAPLHVSNSLVMTIVLLHCSIMVATIPCLKPFIIAFNTGWGQGVADSKGTTYYKQSATSASGNASRSRGPHSFGAEEEELDLTVVRQSHESQHSRQLIIHQTREWIVEETYEMKPMR</sequence>